<protein>
    <submittedName>
        <fullName evidence="4">TetR/AcrR family transcriptional regulator</fullName>
    </submittedName>
</protein>
<dbReference type="InterPro" id="IPR023772">
    <property type="entry name" value="DNA-bd_HTH_TetR-type_CS"/>
</dbReference>
<evidence type="ECO:0000256" key="2">
    <source>
        <dbReference type="PROSITE-ProRule" id="PRU00335"/>
    </source>
</evidence>
<sequence>MISTSDSRQAKAQARRDQIVVAAKLCFLQHGFHAASMAEIAQGSLLSVGQISRFFANKYAIIVEIV</sequence>
<keyword evidence="5" id="KW-1185">Reference proteome</keyword>
<evidence type="ECO:0000313" key="4">
    <source>
        <dbReference type="EMBL" id="MEX3175474.1"/>
    </source>
</evidence>
<dbReference type="Gene3D" id="1.10.10.60">
    <property type="entry name" value="Homeodomain-like"/>
    <property type="match status" value="1"/>
</dbReference>
<evidence type="ECO:0000256" key="1">
    <source>
        <dbReference type="ARBA" id="ARBA00023125"/>
    </source>
</evidence>
<comment type="caution">
    <text evidence="4">The sequence shown here is derived from an EMBL/GenBank/DDBJ whole genome shotgun (WGS) entry which is preliminary data.</text>
</comment>
<proteinExistence type="predicted"/>
<dbReference type="RefSeq" id="WP_368454605.1">
    <property type="nucleotide sequence ID" value="NZ_JBFQXQ010000065.1"/>
</dbReference>
<feature type="domain" description="HTH tetR-type" evidence="3">
    <location>
        <begin position="13"/>
        <end position="66"/>
    </location>
</feature>
<dbReference type="EMBL" id="JBFQXQ010000065">
    <property type="protein sequence ID" value="MEX3175474.1"/>
    <property type="molecule type" value="Genomic_DNA"/>
</dbReference>
<reference evidence="4 5" key="1">
    <citation type="submission" date="2024-07" db="EMBL/GenBank/DDBJ databases">
        <title>Genomes of novel Serratia strains from suburban soil.</title>
        <authorList>
            <person name="Markert E.X."/>
            <person name="Severe K."/>
            <person name="Severe L."/>
            <person name="Twing K.I."/>
            <person name="Ward L.M."/>
        </authorList>
    </citation>
    <scope>NUCLEOTIDE SEQUENCE [LARGE SCALE GENOMIC DNA]</scope>
    <source>
        <strain evidence="4 5">3C-UT</strain>
    </source>
</reference>
<dbReference type="InterPro" id="IPR001647">
    <property type="entry name" value="HTH_TetR"/>
</dbReference>
<accession>A0ABV3UR89</accession>
<dbReference type="Proteomes" id="UP001558101">
    <property type="component" value="Unassembled WGS sequence"/>
</dbReference>
<dbReference type="Pfam" id="PF00440">
    <property type="entry name" value="TetR_N"/>
    <property type="match status" value="1"/>
</dbReference>
<dbReference type="InterPro" id="IPR009057">
    <property type="entry name" value="Homeodomain-like_sf"/>
</dbReference>
<keyword evidence="1 2" id="KW-0238">DNA-binding</keyword>
<gene>
    <name evidence="4" type="ORF">AB4M04_25820</name>
</gene>
<organism evidence="4 5">
    <name type="scientific">Serratia quinivorans</name>
    <dbReference type="NCBI Taxonomy" id="137545"/>
    <lineage>
        <taxon>Bacteria</taxon>
        <taxon>Pseudomonadati</taxon>
        <taxon>Pseudomonadota</taxon>
        <taxon>Gammaproteobacteria</taxon>
        <taxon>Enterobacterales</taxon>
        <taxon>Yersiniaceae</taxon>
        <taxon>Serratia</taxon>
    </lineage>
</organism>
<feature type="non-terminal residue" evidence="4">
    <location>
        <position position="66"/>
    </location>
</feature>
<dbReference type="PROSITE" id="PS01081">
    <property type="entry name" value="HTH_TETR_1"/>
    <property type="match status" value="1"/>
</dbReference>
<evidence type="ECO:0000313" key="5">
    <source>
        <dbReference type="Proteomes" id="UP001558101"/>
    </source>
</evidence>
<dbReference type="SUPFAM" id="SSF46689">
    <property type="entry name" value="Homeodomain-like"/>
    <property type="match status" value="1"/>
</dbReference>
<dbReference type="PROSITE" id="PS50977">
    <property type="entry name" value="HTH_TETR_2"/>
    <property type="match status" value="1"/>
</dbReference>
<name>A0ABV3UR89_9GAMM</name>
<evidence type="ECO:0000259" key="3">
    <source>
        <dbReference type="PROSITE" id="PS50977"/>
    </source>
</evidence>
<feature type="DNA-binding region" description="H-T-H motif" evidence="2">
    <location>
        <begin position="36"/>
        <end position="55"/>
    </location>
</feature>